<protein>
    <recommendedName>
        <fullName evidence="4">Secreted protein</fullName>
    </recommendedName>
</protein>
<reference evidence="2" key="1">
    <citation type="journal article" date="2021" name="Open Biol.">
        <title>Shared evolutionary footprints suggest mitochondrial oxidative damage underlies multiple complex I losses in fungi.</title>
        <authorList>
            <person name="Schikora-Tamarit M.A."/>
            <person name="Marcet-Houben M."/>
            <person name="Nosek J."/>
            <person name="Gabaldon T."/>
        </authorList>
    </citation>
    <scope>NUCLEOTIDE SEQUENCE</scope>
    <source>
        <strain evidence="2">CBS6075</strain>
    </source>
</reference>
<name>A0A9P8T4Z8_9ASCO</name>
<accession>A0A9P8T4Z8</accession>
<proteinExistence type="predicted"/>
<keyword evidence="3" id="KW-1185">Reference proteome</keyword>
<organism evidence="2 3">
    <name type="scientific">Ogataea philodendri</name>
    <dbReference type="NCBI Taxonomy" id="1378263"/>
    <lineage>
        <taxon>Eukaryota</taxon>
        <taxon>Fungi</taxon>
        <taxon>Dikarya</taxon>
        <taxon>Ascomycota</taxon>
        <taxon>Saccharomycotina</taxon>
        <taxon>Pichiomycetes</taxon>
        <taxon>Pichiales</taxon>
        <taxon>Pichiaceae</taxon>
        <taxon>Ogataea</taxon>
    </lineage>
</organism>
<dbReference type="GeneID" id="70236425"/>
<keyword evidence="1" id="KW-0732">Signal</keyword>
<gene>
    <name evidence="2" type="ORF">OGAPHI_004460</name>
</gene>
<sequence>MAGLFPWNLFCLLRSRAVASTTGSQNADTVTSGNVHGRTAAHVDNSLGRISVSVLSSLNPQVDSTSSVLSASKSMWSNGSTFRKNRRKFTKDDWISPFENLRVGDSGISHVGVHTRNSIPRSRRPVTTGNGLVVSKSLSVLSVRGVSTCSKGEIVATALRVGHHMECLQNGVCDSLRVDNGRVSNCLWCIEIIVCLWGGSREVEDHLIVSLGLSDLQFDSRTIVHEIGAIQSLFAMLIDQNIKHLGNSLFGVFLNSCHSSGTGATWVFCWIIEHDLGDLVHLKFSIADQKFGVEGGSFFPKFSGIWRHGSWQNTSNVGMVGTRSNVEDDLISFKCWCHNSDIWQVSSSG</sequence>
<feature type="signal peptide" evidence="1">
    <location>
        <begin position="1"/>
        <end position="19"/>
    </location>
</feature>
<dbReference type="AlphaFoldDB" id="A0A9P8T4Z8"/>
<dbReference type="RefSeq" id="XP_046061475.1">
    <property type="nucleotide sequence ID" value="XM_046205541.1"/>
</dbReference>
<dbReference type="EMBL" id="JAEUBE010000295">
    <property type="protein sequence ID" value="KAH3666271.1"/>
    <property type="molecule type" value="Genomic_DNA"/>
</dbReference>
<evidence type="ECO:0000256" key="1">
    <source>
        <dbReference type="SAM" id="SignalP"/>
    </source>
</evidence>
<evidence type="ECO:0000313" key="3">
    <source>
        <dbReference type="Proteomes" id="UP000769157"/>
    </source>
</evidence>
<feature type="chain" id="PRO_5040405479" description="Secreted protein" evidence="1">
    <location>
        <begin position="20"/>
        <end position="349"/>
    </location>
</feature>
<reference evidence="2" key="2">
    <citation type="submission" date="2021-01" db="EMBL/GenBank/DDBJ databases">
        <authorList>
            <person name="Schikora-Tamarit M.A."/>
        </authorList>
    </citation>
    <scope>NUCLEOTIDE SEQUENCE</scope>
    <source>
        <strain evidence="2">CBS6075</strain>
    </source>
</reference>
<evidence type="ECO:0008006" key="4">
    <source>
        <dbReference type="Google" id="ProtNLM"/>
    </source>
</evidence>
<comment type="caution">
    <text evidence="2">The sequence shown here is derived from an EMBL/GenBank/DDBJ whole genome shotgun (WGS) entry which is preliminary data.</text>
</comment>
<evidence type="ECO:0000313" key="2">
    <source>
        <dbReference type="EMBL" id="KAH3666271.1"/>
    </source>
</evidence>
<dbReference type="Proteomes" id="UP000769157">
    <property type="component" value="Unassembled WGS sequence"/>
</dbReference>